<keyword evidence="1" id="KW-1133">Transmembrane helix</keyword>
<dbReference type="RefSeq" id="WP_015733326.1">
    <property type="nucleotide sequence ID" value="NC_013407.1"/>
</dbReference>
<protein>
    <submittedName>
        <fullName evidence="2">Uncharacterized protein</fullName>
    </submittedName>
</protein>
<feature type="transmembrane region" description="Helical" evidence="1">
    <location>
        <begin position="173"/>
        <end position="191"/>
    </location>
</feature>
<reference evidence="2" key="1">
    <citation type="submission" date="2009-10" db="EMBL/GenBank/DDBJ databases">
        <title>Complete sequence of chromosome of Methanocaldococcus vulcanius M7.</title>
        <authorList>
            <consortium name="US DOE Joint Genome Institute"/>
            <person name="Lucas S."/>
            <person name="Copeland A."/>
            <person name="Lapidus A."/>
            <person name="Glavina del Rio T."/>
            <person name="Dalin E."/>
            <person name="Tice H."/>
            <person name="Bruce D."/>
            <person name="Goodwin L."/>
            <person name="Pitluck S."/>
            <person name="Lcollab F.I."/>
            <person name="Brettin T."/>
            <person name="Detter J.C."/>
            <person name="Han C."/>
            <person name="Tapia R."/>
            <person name="Kuske C.R."/>
            <person name="Schmutz J."/>
            <person name="Larimer F."/>
            <person name="Land M."/>
            <person name="Hauser L."/>
            <person name="Kyrpides N."/>
            <person name="Ovchinikova G."/>
            <person name="Sieprawska-Lupa M."/>
            <person name="Whitman W.B."/>
            <person name="Woyke T."/>
        </authorList>
    </citation>
    <scope>NUCLEOTIDE SEQUENCE [LARGE SCALE GENOMIC DNA]</scope>
    <source>
        <strain evidence="2">M7</strain>
    </source>
</reference>
<accession>C9RHQ4</accession>
<dbReference type="eggNOG" id="arCOG05021">
    <property type="taxonomic scope" value="Archaea"/>
</dbReference>
<dbReference type="EMBL" id="CP001787">
    <property type="protein sequence ID" value="ACX73106.1"/>
    <property type="molecule type" value="Genomic_DNA"/>
</dbReference>
<dbReference type="GeneID" id="8513592"/>
<dbReference type="Proteomes" id="UP000002063">
    <property type="component" value="Chromosome"/>
</dbReference>
<feature type="transmembrane region" description="Helical" evidence="1">
    <location>
        <begin position="203"/>
        <end position="223"/>
    </location>
</feature>
<name>C9RHQ4_METVM</name>
<feature type="transmembrane region" description="Helical" evidence="1">
    <location>
        <begin position="235"/>
        <end position="254"/>
    </location>
</feature>
<feature type="transmembrane region" description="Helical" evidence="1">
    <location>
        <begin position="91"/>
        <end position="113"/>
    </location>
</feature>
<evidence type="ECO:0000313" key="3">
    <source>
        <dbReference type="Proteomes" id="UP000002063"/>
    </source>
</evidence>
<keyword evidence="1" id="KW-0812">Transmembrane</keyword>
<evidence type="ECO:0000313" key="2">
    <source>
        <dbReference type="EMBL" id="ACX73106.1"/>
    </source>
</evidence>
<dbReference type="AlphaFoldDB" id="C9RHQ4"/>
<dbReference type="HOGENOM" id="CLU_1131620_0_0_2"/>
<keyword evidence="3" id="KW-1185">Reference proteome</keyword>
<keyword evidence="1" id="KW-0472">Membrane</keyword>
<organism evidence="2 3">
    <name type="scientific">Methanocaldococcus vulcanius (strain ATCC 700851 / DSM 12094 / M7)</name>
    <name type="common">Methanococcus vulcanius</name>
    <dbReference type="NCBI Taxonomy" id="579137"/>
    <lineage>
        <taxon>Archaea</taxon>
        <taxon>Methanobacteriati</taxon>
        <taxon>Methanobacteriota</taxon>
        <taxon>Methanomada group</taxon>
        <taxon>Methanococci</taxon>
        <taxon>Methanococcales</taxon>
        <taxon>Methanocaldococcaceae</taxon>
        <taxon>Methanocaldococcus</taxon>
    </lineage>
</organism>
<feature type="transmembrane region" description="Helical" evidence="1">
    <location>
        <begin position="20"/>
        <end position="43"/>
    </location>
</feature>
<sequence length="257" mass="28906">MKGLEFFKKYVSLSVPKKIIITYFLCWAGFLFSFSIGKLLLYFSSIFKSKVITEPAKVAQTVGTAKFKAVSSAVSTTVGAKNAYLTYSLSYIISNFLGCLIIISALGALAYLYKKDMENAKTPEEKEEIIANYQKYLFILFIFTVINPLTGLIGVNLDYHDLVAVIPHGTFEFMGFAISVVAGVELANKIFPIVKKSLTYKKLALLVLASFIFISIAGFLEPIDWYIFEYARINNYPLTYAFITAYKHLILYLISHI</sequence>
<gene>
    <name evidence="2" type="ordered locus">Metvu_1252</name>
</gene>
<evidence type="ECO:0000256" key="1">
    <source>
        <dbReference type="SAM" id="Phobius"/>
    </source>
</evidence>
<dbReference type="KEGG" id="mvu:Metvu_1252"/>
<proteinExistence type="predicted"/>
<feature type="transmembrane region" description="Helical" evidence="1">
    <location>
        <begin position="133"/>
        <end position="153"/>
    </location>
</feature>
<dbReference type="STRING" id="579137.Metvu_1252"/>